<evidence type="ECO:0000256" key="7">
    <source>
        <dbReference type="ARBA" id="ARBA00022840"/>
    </source>
</evidence>
<feature type="domain" description="Histidine kinase/HSP90-like ATPase" evidence="10">
    <location>
        <begin position="171"/>
        <end position="259"/>
    </location>
</feature>
<keyword evidence="4" id="KW-0808">Transferase</keyword>
<keyword evidence="5" id="KW-0547">Nucleotide-binding</keyword>
<dbReference type="InterPro" id="IPR050482">
    <property type="entry name" value="Sensor_HK_TwoCompSys"/>
</dbReference>
<keyword evidence="9" id="KW-0472">Membrane</keyword>
<evidence type="ECO:0000256" key="1">
    <source>
        <dbReference type="ARBA" id="ARBA00000085"/>
    </source>
</evidence>
<dbReference type="Gene3D" id="1.20.5.1930">
    <property type="match status" value="1"/>
</dbReference>
<evidence type="ECO:0000313" key="13">
    <source>
        <dbReference type="Proteomes" id="UP001629059"/>
    </source>
</evidence>
<dbReference type="InterPro" id="IPR011712">
    <property type="entry name" value="Sig_transdc_His_kin_sub3_dim/P"/>
</dbReference>
<evidence type="ECO:0000256" key="2">
    <source>
        <dbReference type="ARBA" id="ARBA00012438"/>
    </source>
</evidence>
<feature type="transmembrane region" description="Helical" evidence="9">
    <location>
        <begin position="20"/>
        <end position="41"/>
    </location>
</feature>
<keyword evidence="9" id="KW-1133">Transmembrane helix</keyword>
<protein>
    <recommendedName>
        <fullName evidence="2">histidine kinase</fullName>
        <ecNumber evidence="2">2.7.13.3</ecNumber>
    </recommendedName>
</protein>
<evidence type="ECO:0000256" key="8">
    <source>
        <dbReference type="ARBA" id="ARBA00023012"/>
    </source>
</evidence>
<evidence type="ECO:0000256" key="3">
    <source>
        <dbReference type="ARBA" id="ARBA00022553"/>
    </source>
</evidence>
<dbReference type="PANTHER" id="PTHR24421">
    <property type="entry name" value="NITRATE/NITRITE SENSOR PROTEIN NARX-RELATED"/>
    <property type="match status" value="1"/>
</dbReference>
<dbReference type="InterPro" id="IPR036890">
    <property type="entry name" value="HATPase_C_sf"/>
</dbReference>
<dbReference type="PANTHER" id="PTHR24421:SF10">
    <property type="entry name" value="NITRATE_NITRITE SENSOR PROTEIN NARQ"/>
    <property type="match status" value="1"/>
</dbReference>
<dbReference type="SUPFAM" id="SSF55874">
    <property type="entry name" value="ATPase domain of HSP90 chaperone/DNA topoisomerase II/histidine kinase"/>
    <property type="match status" value="1"/>
</dbReference>
<evidence type="ECO:0000256" key="9">
    <source>
        <dbReference type="SAM" id="Phobius"/>
    </source>
</evidence>
<keyword evidence="3" id="KW-0597">Phosphoprotein</keyword>
<proteinExistence type="predicted"/>
<dbReference type="Pfam" id="PF07730">
    <property type="entry name" value="HisKA_3"/>
    <property type="match status" value="1"/>
</dbReference>
<dbReference type="CDD" id="cd16917">
    <property type="entry name" value="HATPase_UhpB-NarQ-NarX-like"/>
    <property type="match status" value="1"/>
</dbReference>
<dbReference type="RefSeq" id="WP_408075858.1">
    <property type="nucleotide sequence ID" value="NZ_JBELQB010000013.1"/>
</dbReference>
<reference evidence="12 13" key="1">
    <citation type="submission" date="2024-06" db="EMBL/GenBank/DDBJ databases">
        <authorList>
            <person name="Kaempfer P."/>
            <person name="Viver T."/>
        </authorList>
    </citation>
    <scope>NUCLEOTIDE SEQUENCE [LARGE SCALE GENOMIC DNA]</scope>
    <source>
        <strain evidence="12 13">ST-75</strain>
    </source>
</reference>
<dbReference type="EMBL" id="JBELQB010000013">
    <property type="protein sequence ID" value="MFL9838910.1"/>
    <property type="molecule type" value="Genomic_DNA"/>
</dbReference>
<gene>
    <name evidence="12" type="ORF">ABS768_15485</name>
</gene>
<evidence type="ECO:0000313" key="12">
    <source>
        <dbReference type="EMBL" id="MFL9838910.1"/>
    </source>
</evidence>
<dbReference type="GO" id="GO:0016301">
    <property type="term" value="F:kinase activity"/>
    <property type="evidence" value="ECO:0007669"/>
    <property type="project" value="UniProtKB-KW"/>
</dbReference>
<keyword evidence="8" id="KW-0902">Two-component regulatory system</keyword>
<keyword evidence="13" id="KW-1185">Reference proteome</keyword>
<evidence type="ECO:0000256" key="6">
    <source>
        <dbReference type="ARBA" id="ARBA00022777"/>
    </source>
</evidence>
<keyword evidence="6 12" id="KW-0418">Kinase</keyword>
<evidence type="ECO:0000256" key="5">
    <source>
        <dbReference type="ARBA" id="ARBA00022741"/>
    </source>
</evidence>
<dbReference type="EC" id="2.7.13.3" evidence="2"/>
<dbReference type="InterPro" id="IPR003594">
    <property type="entry name" value="HATPase_dom"/>
</dbReference>
<dbReference type="Proteomes" id="UP001629059">
    <property type="component" value="Unassembled WGS sequence"/>
</dbReference>
<comment type="catalytic activity">
    <reaction evidence="1">
        <text>ATP + protein L-histidine = ADP + protein N-phospho-L-histidine.</text>
        <dbReference type="EC" id="2.7.13.3"/>
    </reaction>
</comment>
<feature type="domain" description="Signal transduction histidine kinase subgroup 3 dimerisation and phosphoacceptor" evidence="11">
    <location>
        <begin position="67"/>
        <end position="128"/>
    </location>
</feature>
<dbReference type="Gene3D" id="3.30.565.10">
    <property type="entry name" value="Histidine kinase-like ATPase, C-terminal domain"/>
    <property type="match status" value="1"/>
</dbReference>
<organism evidence="12 13">
    <name type="scientific">Flavobacterium rhizophilum</name>
    <dbReference type="NCBI Taxonomy" id="3163296"/>
    <lineage>
        <taxon>Bacteria</taxon>
        <taxon>Pseudomonadati</taxon>
        <taxon>Bacteroidota</taxon>
        <taxon>Flavobacteriia</taxon>
        <taxon>Flavobacteriales</taxon>
        <taxon>Flavobacteriaceae</taxon>
        <taxon>Flavobacterium</taxon>
    </lineage>
</organism>
<comment type="caution">
    <text evidence="12">The sequence shown here is derived from an EMBL/GenBank/DDBJ whole genome shotgun (WGS) entry which is preliminary data.</text>
</comment>
<name>A0ABW8YHY5_9FLAO</name>
<keyword evidence="7" id="KW-0067">ATP-binding</keyword>
<dbReference type="Pfam" id="PF02518">
    <property type="entry name" value="HATPase_c"/>
    <property type="match status" value="1"/>
</dbReference>
<keyword evidence="9" id="KW-0812">Transmembrane</keyword>
<evidence type="ECO:0000256" key="4">
    <source>
        <dbReference type="ARBA" id="ARBA00022679"/>
    </source>
</evidence>
<sequence length="264" mass="29608">MLIFRIHNTMGQGEEVVSLFYIGTAIMLFLAFGLMFIVVTYQRHFFRMKRKEAENMLRVSLESEKNERARIAADLHDGVSGDLSAIKNYLSVLAKKESENQAIFDEIKEGVDAALQNTRAVSHNLMPPLLETEGLVPALKNHLDNVGPKAQIEFEIIPNKVAELPPLVAYQLFRVLQELTTNMIKYGSVSQCEINLQQEKDSLKIEISDNGISFNFKENLAKPNASGLKNITSRLHAIGGTIVQNEEKPKGNQFTITIKNINHA</sequence>
<evidence type="ECO:0000259" key="11">
    <source>
        <dbReference type="Pfam" id="PF07730"/>
    </source>
</evidence>
<accession>A0ABW8YHY5</accession>
<evidence type="ECO:0000259" key="10">
    <source>
        <dbReference type="Pfam" id="PF02518"/>
    </source>
</evidence>